<feature type="compositionally biased region" description="Polar residues" evidence="7">
    <location>
        <begin position="415"/>
        <end position="430"/>
    </location>
</feature>
<dbReference type="GO" id="GO:0000398">
    <property type="term" value="P:mRNA splicing, via spliceosome"/>
    <property type="evidence" value="ECO:0007669"/>
    <property type="project" value="TreeGrafter"/>
</dbReference>
<evidence type="ECO:0000259" key="8">
    <source>
        <dbReference type="PROSITE" id="PS50102"/>
    </source>
</evidence>
<protein>
    <recommendedName>
        <fullName evidence="12">RRM domain-containing protein</fullName>
    </recommendedName>
</protein>
<name>A0A8H7ZGY9_9ASCO</name>
<evidence type="ECO:0000256" key="1">
    <source>
        <dbReference type="ARBA" id="ARBA00004123"/>
    </source>
</evidence>
<evidence type="ECO:0000256" key="7">
    <source>
        <dbReference type="SAM" id="MobiDB-lite"/>
    </source>
</evidence>
<gene>
    <name evidence="10" type="ORF">I9W82_000649</name>
</gene>
<sequence length="635" mass="71596">MTDDSSKYPPDIQKLFQPKPPLVYIPPTDYPPEKRSTLSIAPVSNYKNSIREYLDNELPKRESGIEKPEMSEHKKKLLKAQTKKKQQNDSFNRQLRDWNDPELLAKHESEVMKDPYKTVFIARLDYNLTEMDLSQYFRKFGVIDSIQIIRDRQGKSRGYGFIVYERDADAQACVSELSRTGVKLNERTILVDIERSRVWRNWKPRRLGGGLGGRGYLKDGRVASAAASGRRMHIANNSAPHYPPSNGHKQNTSHYRAPVPVHTSQVEVQPTSKYQPINQPKAYSYTPSQPSESPAKRKIETEESSSLKRTKSIGHEDIKTTIVNEVKQIFDDRIARLESRVKYLEDELDLKEDGSTINSEQADGKIENTTGDGSAPKEKNSPPPLPPRASFGKTPFQFNPGSSKVEEKVEAKPIKTSSKPVFGATTSFGNMSKKLEPPAQSPQKETTPTASFGTFGSKSRFGNAFQESLKQKSFLDSDSTDNNGARTDSNESQTTTTTQQFKQVDLNPVEQKTGEEGENSLFNSTAKLFELQLTNIDEGWKERGLGPLHLNQSVNDLKQVRIVMRSQGLLKVILNYKIQKSTEVLEGLDASLAPGKYLRFNSVSEGNPVQYLLKFSNQQIRDDLVKKINELKSKM</sequence>
<organism evidence="10 11">
    <name type="scientific">Candida metapsilosis</name>
    <dbReference type="NCBI Taxonomy" id="273372"/>
    <lineage>
        <taxon>Eukaryota</taxon>
        <taxon>Fungi</taxon>
        <taxon>Dikarya</taxon>
        <taxon>Ascomycota</taxon>
        <taxon>Saccharomycotina</taxon>
        <taxon>Pichiomycetes</taxon>
        <taxon>Debaryomycetaceae</taxon>
        <taxon>Candida/Lodderomyces clade</taxon>
        <taxon>Candida</taxon>
    </lineage>
</organism>
<dbReference type="PANTHER" id="PTHR13952:SF5">
    <property type="entry name" value="U1 SMALL NUCLEAR RIBONUCLEOPROTEIN 70 KDA"/>
    <property type="match status" value="1"/>
</dbReference>
<dbReference type="SMART" id="SM00160">
    <property type="entry name" value="RanBD"/>
    <property type="match status" value="1"/>
</dbReference>
<reference evidence="10 11" key="1">
    <citation type="submission" date="2020-12" db="EMBL/GenBank/DDBJ databases">
        <title>Effect of drift, selection, and recombination on the evolution of hybrid genomes in Candida yeast pathogens.</title>
        <authorList>
            <person name="Mixao V."/>
            <person name="Ksiezopolska E."/>
            <person name="Saus E."/>
            <person name="Boekhout T."/>
            <person name="Gacser A."/>
            <person name="Gabaldon T."/>
        </authorList>
    </citation>
    <scope>NUCLEOTIDE SEQUENCE [LARGE SCALE GENOMIC DNA]</scope>
    <source>
        <strain evidence="10 11">BP57</strain>
    </source>
</reference>
<dbReference type="InterPro" id="IPR022023">
    <property type="entry name" value="U1snRNP70_N"/>
</dbReference>
<dbReference type="Gene3D" id="3.30.70.330">
    <property type="match status" value="1"/>
</dbReference>
<feature type="compositionally biased region" description="Polar residues" evidence="7">
    <location>
        <begin position="476"/>
        <end position="492"/>
    </location>
</feature>
<evidence type="ECO:0000256" key="5">
    <source>
        <dbReference type="PROSITE-ProRule" id="PRU00176"/>
    </source>
</evidence>
<dbReference type="InterPro" id="IPR011993">
    <property type="entry name" value="PH-like_dom_sf"/>
</dbReference>
<evidence type="ECO:0000313" key="11">
    <source>
        <dbReference type="Proteomes" id="UP000669133"/>
    </source>
</evidence>
<feature type="region of interest" description="Disordered" evidence="7">
    <location>
        <begin position="235"/>
        <end position="312"/>
    </location>
</feature>
<feature type="region of interest" description="Disordered" evidence="7">
    <location>
        <begin position="472"/>
        <end position="506"/>
    </location>
</feature>
<feature type="compositionally biased region" description="Polar residues" evidence="7">
    <location>
        <begin position="441"/>
        <end position="457"/>
    </location>
</feature>
<dbReference type="InterPro" id="IPR051183">
    <property type="entry name" value="U1_U11-U12_snRNP_70-35kDa"/>
</dbReference>
<feature type="compositionally biased region" description="Pro residues" evidence="7">
    <location>
        <begin position="18"/>
        <end position="30"/>
    </location>
</feature>
<dbReference type="SUPFAM" id="SSF54928">
    <property type="entry name" value="RNA-binding domain, RBD"/>
    <property type="match status" value="1"/>
</dbReference>
<evidence type="ECO:0000256" key="3">
    <source>
        <dbReference type="ARBA" id="ARBA00023242"/>
    </source>
</evidence>
<evidence type="ECO:0000256" key="6">
    <source>
        <dbReference type="SAM" id="Coils"/>
    </source>
</evidence>
<dbReference type="GeneID" id="93649278"/>
<dbReference type="EMBL" id="JAEOAQ010000001">
    <property type="protein sequence ID" value="KAG5421558.1"/>
    <property type="molecule type" value="Genomic_DNA"/>
</dbReference>
<keyword evidence="2 5" id="KW-0694">RNA-binding</keyword>
<feature type="region of interest" description="Disordered" evidence="7">
    <location>
        <begin position="1"/>
        <end position="37"/>
    </location>
</feature>
<dbReference type="AlphaFoldDB" id="A0A8H7ZGY9"/>
<dbReference type="GO" id="GO:0003729">
    <property type="term" value="F:mRNA binding"/>
    <property type="evidence" value="ECO:0007669"/>
    <property type="project" value="TreeGrafter"/>
</dbReference>
<dbReference type="PROSITE" id="PS50196">
    <property type="entry name" value="RANBD1"/>
    <property type="match status" value="1"/>
</dbReference>
<feature type="coiled-coil region" evidence="6">
    <location>
        <begin position="327"/>
        <end position="354"/>
    </location>
</feature>
<dbReference type="Gene3D" id="2.30.29.30">
    <property type="entry name" value="Pleckstrin-homology domain (PH domain)/Phosphotyrosine-binding domain (PTB)"/>
    <property type="match status" value="1"/>
</dbReference>
<dbReference type="GO" id="GO:0071011">
    <property type="term" value="C:precatalytic spliceosome"/>
    <property type="evidence" value="ECO:0007669"/>
    <property type="project" value="TreeGrafter"/>
</dbReference>
<dbReference type="RefSeq" id="XP_067550674.1">
    <property type="nucleotide sequence ID" value="XM_067695036.1"/>
</dbReference>
<comment type="caution">
    <text evidence="10">The sequence shown here is derived from an EMBL/GenBank/DDBJ whole genome shotgun (WGS) entry which is preliminary data.</text>
</comment>
<dbReference type="GO" id="GO:0005685">
    <property type="term" value="C:U1 snRNP"/>
    <property type="evidence" value="ECO:0007669"/>
    <property type="project" value="TreeGrafter"/>
</dbReference>
<feature type="compositionally biased region" description="Polar residues" evidence="7">
    <location>
        <begin position="355"/>
        <end position="372"/>
    </location>
</feature>
<dbReference type="SMART" id="SM00360">
    <property type="entry name" value="RRM"/>
    <property type="match status" value="1"/>
</dbReference>
<dbReference type="InterPro" id="IPR035979">
    <property type="entry name" value="RBD_domain_sf"/>
</dbReference>
<keyword evidence="4" id="KW-0687">Ribonucleoprotein</keyword>
<keyword evidence="11" id="KW-1185">Reference proteome</keyword>
<feature type="region of interest" description="Disordered" evidence="7">
    <location>
        <begin position="354"/>
        <end position="458"/>
    </location>
</feature>
<evidence type="ECO:0000256" key="2">
    <source>
        <dbReference type="ARBA" id="ARBA00022884"/>
    </source>
</evidence>
<dbReference type="Proteomes" id="UP000669133">
    <property type="component" value="Unassembled WGS sequence"/>
</dbReference>
<comment type="subcellular location">
    <subcellularLocation>
        <location evidence="1">Nucleus</location>
    </subcellularLocation>
</comment>
<dbReference type="InterPro" id="IPR000504">
    <property type="entry name" value="RRM_dom"/>
</dbReference>
<feature type="compositionally biased region" description="Basic and acidic residues" evidence="7">
    <location>
        <begin position="404"/>
        <end position="413"/>
    </location>
</feature>
<feature type="domain" description="RRM" evidence="8">
    <location>
        <begin position="117"/>
        <end position="196"/>
    </location>
</feature>
<keyword evidence="3" id="KW-0539">Nucleus</keyword>
<feature type="compositionally biased region" description="Polar residues" evidence="7">
    <location>
        <begin position="262"/>
        <end position="278"/>
    </location>
</feature>
<dbReference type="PANTHER" id="PTHR13952">
    <property type="entry name" value="U1 SMALL NUCLEAR RIBONUCLEOPROTEIN 70 KD"/>
    <property type="match status" value="1"/>
</dbReference>
<dbReference type="GO" id="GO:0071004">
    <property type="term" value="C:U2-type prespliceosome"/>
    <property type="evidence" value="ECO:0007669"/>
    <property type="project" value="TreeGrafter"/>
</dbReference>
<dbReference type="InterPro" id="IPR012677">
    <property type="entry name" value="Nucleotide-bd_a/b_plait_sf"/>
</dbReference>
<accession>A0A8H7ZGY9</accession>
<dbReference type="Pfam" id="PF00638">
    <property type="entry name" value="Ran_BP1"/>
    <property type="match status" value="1"/>
</dbReference>
<feature type="domain" description="RanBD1" evidence="9">
    <location>
        <begin position="505"/>
        <end position="635"/>
    </location>
</feature>
<dbReference type="GO" id="GO:0030619">
    <property type="term" value="F:U1 snRNA binding"/>
    <property type="evidence" value="ECO:0007669"/>
    <property type="project" value="TreeGrafter"/>
</dbReference>
<dbReference type="Pfam" id="PF00076">
    <property type="entry name" value="RRM_1"/>
    <property type="match status" value="1"/>
</dbReference>
<dbReference type="PROSITE" id="PS50102">
    <property type="entry name" value="RRM"/>
    <property type="match status" value="1"/>
</dbReference>
<dbReference type="SUPFAM" id="SSF50729">
    <property type="entry name" value="PH domain-like"/>
    <property type="match status" value="1"/>
</dbReference>
<dbReference type="Pfam" id="PF12220">
    <property type="entry name" value="U1snRNP70_N"/>
    <property type="match status" value="1"/>
</dbReference>
<evidence type="ECO:0000256" key="4">
    <source>
        <dbReference type="ARBA" id="ARBA00023274"/>
    </source>
</evidence>
<dbReference type="OrthoDB" id="4207594at2759"/>
<evidence type="ECO:0000259" key="9">
    <source>
        <dbReference type="PROSITE" id="PS50196"/>
    </source>
</evidence>
<keyword evidence="6" id="KW-0175">Coiled coil</keyword>
<evidence type="ECO:0000313" key="10">
    <source>
        <dbReference type="EMBL" id="KAG5421558.1"/>
    </source>
</evidence>
<evidence type="ECO:0008006" key="12">
    <source>
        <dbReference type="Google" id="ProtNLM"/>
    </source>
</evidence>
<dbReference type="InterPro" id="IPR000156">
    <property type="entry name" value="Ran_bind_dom"/>
</dbReference>
<proteinExistence type="predicted"/>